<keyword evidence="6 11" id="KW-0560">Oxidoreductase</keyword>
<reference evidence="13 14" key="1">
    <citation type="submission" date="2022-03" db="EMBL/GenBank/DDBJ databases">
        <title>Metagenome-assembled genomes from swine fecal metagenomes.</title>
        <authorList>
            <person name="Holman D.B."/>
            <person name="Kommadath A."/>
        </authorList>
    </citation>
    <scope>NUCLEOTIDE SEQUENCE [LARGE SCALE GENOMIC DNA]</scope>
    <source>
        <strain evidence="13">SUG147</strain>
    </source>
</reference>
<dbReference type="SUPFAM" id="SSF51735">
    <property type="entry name" value="NAD(P)-binding Rossmann-fold domains"/>
    <property type="match status" value="1"/>
</dbReference>
<proteinExistence type="inferred from homology"/>
<evidence type="ECO:0000256" key="3">
    <source>
        <dbReference type="ARBA" id="ARBA00013001"/>
    </source>
</evidence>
<evidence type="ECO:0000256" key="4">
    <source>
        <dbReference type="ARBA" id="ARBA00013143"/>
    </source>
</evidence>
<comment type="similarity">
    <text evidence="11">Belongs to the D-isomer specific 2-hydroxyacid dehydrogenase family.</text>
</comment>
<evidence type="ECO:0000256" key="9">
    <source>
        <dbReference type="ARBA" id="ARBA00048126"/>
    </source>
</evidence>
<dbReference type="Proteomes" id="UP001139365">
    <property type="component" value="Unassembled WGS sequence"/>
</dbReference>
<comment type="catalytic activity">
    <reaction evidence="9">
        <text>(R)-2-hydroxyglutarate + NAD(+) = 2-oxoglutarate + NADH + H(+)</text>
        <dbReference type="Rhea" id="RHEA:49612"/>
        <dbReference type="ChEBI" id="CHEBI:15378"/>
        <dbReference type="ChEBI" id="CHEBI:15801"/>
        <dbReference type="ChEBI" id="CHEBI:16810"/>
        <dbReference type="ChEBI" id="CHEBI:57540"/>
        <dbReference type="ChEBI" id="CHEBI:57945"/>
        <dbReference type="EC" id="1.1.1.399"/>
    </reaction>
</comment>
<dbReference type="InterPro" id="IPR006139">
    <property type="entry name" value="D-isomer_2_OHA_DH_cat_dom"/>
</dbReference>
<evidence type="ECO:0000259" key="12">
    <source>
        <dbReference type="PROSITE" id="PS51671"/>
    </source>
</evidence>
<keyword evidence="7" id="KW-0520">NAD</keyword>
<sequence length="389" mass="40834">MYNIKLLNKIAKVGTDCLDPAKYTVGEDVADPDAILVRSAKMHDMTFSPSLKAIGRAGAGVNNIPVERCAEEGIVVFNTPGANANGVKELAIAALLISSRGIVGGIEWAESKKGETGIAALAEKEKSRFAGCEIEGKKLGVIGLGAIGGLVANAAKGLGMKVYGCDPFITVEAAWGLSRSIEKAASYDEIFAACDYITLHVPATKDTAGMINAESIAKMKDGVRIINLARAELVDSGAIIAAVKSGKVASYVTDFITDDLVGVDERIICIPHLGASTEESEDKCAVMAAREIAEYLENGNITHSVNFPDVSLPHNGDARLCLMHKNVAGMLSKISTAIAEAGVNIENMINRSRGNYAYTVVEVIGGIPDGVAEKLSALDGMIKIRVIGK</sequence>
<dbReference type="PANTHER" id="PTHR42938">
    <property type="entry name" value="FORMATE DEHYDROGENASE 1"/>
    <property type="match status" value="1"/>
</dbReference>
<protein>
    <recommendedName>
        <fullName evidence="5">D-3-phosphoglycerate dehydrogenase</fullName>
        <ecNumber evidence="3">1.1.1.399</ecNumber>
        <ecNumber evidence="4">1.1.1.95</ecNumber>
    </recommendedName>
    <alternativeName>
        <fullName evidence="8">2-oxoglutarate reductase</fullName>
    </alternativeName>
</protein>
<dbReference type="CDD" id="cd04901">
    <property type="entry name" value="ACT_3PGDH"/>
    <property type="match status" value="1"/>
</dbReference>
<evidence type="ECO:0000256" key="8">
    <source>
        <dbReference type="ARBA" id="ARBA00030455"/>
    </source>
</evidence>
<evidence type="ECO:0000313" key="13">
    <source>
        <dbReference type="EMBL" id="MCI5756180.1"/>
    </source>
</evidence>
<comment type="function">
    <text evidence="1">Catalyzes the reversible oxidation of 3-phospho-D-glycerate to 3-phosphonooxypyruvate, the first step of the phosphorylated L-serine biosynthesis pathway. Also catalyzes the reversible oxidation of 2-hydroxyglutarate to 2-oxoglutarate.</text>
</comment>
<evidence type="ECO:0000256" key="2">
    <source>
        <dbReference type="ARBA" id="ARBA00005216"/>
    </source>
</evidence>
<dbReference type="InterPro" id="IPR029752">
    <property type="entry name" value="D-isomer_DH_CS1"/>
</dbReference>
<dbReference type="SUPFAM" id="SSF55021">
    <property type="entry name" value="ACT-like"/>
    <property type="match status" value="1"/>
</dbReference>
<evidence type="ECO:0000256" key="6">
    <source>
        <dbReference type="ARBA" id="ARBA00023002"/>
    </source>
</evidence>
<dbReference type="Pfam" id="PF01842">
    <property type="entry name" value="ACT"/>
    <property type="match status" value="1"/>
</dbReference>
<dbReference type="GO" id="GO:0004617">
    <property type="term" value="F:phosphoglycerate dehydrogenase activity"/>
    <property type="evidence" value="ECO:0007669"/>
    <property type="project" value="UniProtKB-EC"/>
</dbReference>
<dbReference type="EC" id="1.1.1.95" evidence="4"/>
<dbReference type="EMBL" id="JALEMU010000127">
    <property type="protein sequence ID" value="MCI5756180.1"/>
    <property type="molecule type" value="Genomic_DNA"/>
</dbReference>
<dbReference type="EC" id="1.1.1.399" evidence="3"/>
<dbReference type="InterPro" id="IPR036291">
    <property type="entry name" value="NAD(P)-bd_dom_sf"/>
</dbReference>
<comment type="pathway">
    <text evidence="2">Amino-acid biosynthesis; L-serine biosynthesis; L-serine from 3-phospho-D-glycerate: step 1/3.</text>
</comment>
<dbReference type="AlphaFoldDB" id="A0AAE3K0P9"/>
<dbReference type="PANTHER" id="PTHR42938:SF47">
    <property type="entry name" value="HYDROXYPYRUVATE REDUCTASE"/>
    <property type="match status" value="1"/>
</dbReference>
<dbReference type="Pfam" id="PF00389">
    <property type="entry name" value="2-Hacid_dh"/>
    <property type="match status" value="1"/>
</dbReference>
<dbReference type="PROSITE" id="PS51671">
    <property type="entry name" value="ACT"/>
    <property type="match status" value="1"/>
</dbReference>
<evidence type="ECO:0000256" key="10">
    <source>
        <dbReference type="ARBA" id="ARBA00048731"/>
    </source>
</evidence>
<name>A0AAE3K0P9_9BACT</name>
<evidence type="ECO:0000256" key="11">
    <source>
        <dbReference type="RuleBase" id="RU003719"/>
    </source>
</evidence>
<evidence type="ECO:0000256" key="1">
    <source>
        <dbReference type="ARBA" id="ARBA00003800"/>
    </source>
</evidence>
<dbReference type="Pfam" id="PF02826">
    <property type="entry name" value="2-Hacid_dh_C"/>
    <property type="match status" value="1"/>
</dbReference>
<dbReference type="SUPFAM" id="SSF52283">
    <property type="entry name" value="Formate/glycerate dehydrogenase catalytic domain-like"/>
    <property type="match status" value="1"/>
</dbReference>
<feature type="domain" description="ACT" evidence="12">
    <location>
        <begin position="319"/>
        <end position="389"/>
    </location>
</feature>
<dbReference type="GO" id="GO:0051287">
    <property type="term" value="F:NAD binding"/>
    <property type="evidence" value="ECO:0007669"/>
    <property type="project" value="InterPro"/>
</dbReference>
<dbReference type="InterPro" id="IPR002912">
    <property type="entry name" value="ACT_dom"/>
</dbReference>
<dbReference type="InterPro" id="IPR045865">
    <property type="entry name" value="ACT-like_dom_sf"/>
</dbReference>
<dbReference type="InterPro" id="IPR006140">
    <property type="entry name" value="D-isomer_DH_NAD-bd"/>
</dbReference>
<accession>A0AAE3K0P9</accession>
<comment type="caution">
    <text evidence="13">The sequence shown here is derived from an EMBL/GenBank/DDBJ whole genome shotgun (WGS) entry which is preliminary data.</text>
</comment>
<comment type="catalytic activity">
    <reaction evidence="10">
        <text>(2R)-3-phosphoglycerate + NAD(+) = 3-phosphooxypyruvate + NADH + H(+)</text>
        <dbReference type="Rhea" id="RHEA:12641"/>
        <dbReference type="ChEBI" id="CHEBI:15378"/>
        <dbReference type="ChEBI" id="CHEBI:18110"/>
        <dbReference type="ChEBI" id="CHEBI:57540"/>
        <dbReference type="ChEBI" id="CHEBI:57945"/>
        <dbReference type="ChEBI" id="CHEBI:58272"/>
        <dbReference type="EC" id="1.1.1.95"/>
    </reaction>
</comment>
<evidence type="ECO:0000256" key="7">
    <source>
        <dbReference type="ARBA" id="ARBA00023027"/>
    </source>
</evidence>
<dbReference type="Gene3D" id="3.40.50.720">
    <property type="entry name" value="NAD(P)-binding Rossmann-like Domain"/>
    <property type="match status" value="2"/>
</dbReference>
<gene>
    <name evidence="13" type="ORF">MR241_07810</name>
</gene>
<dbReference type="CDD" id="cd12174">
    <property type="entry name" value="PGDH_like_3"/>
    <property type="match status" value="1"/>
</dbReference>
<dbReference type="PROSITE" id="PS00065">
    <property type="entry name" value="D_2_HYDROXYACID_DH_1"/>
    <property type="match status" value="1"/>
</dbReference>
<evidence type="ECO:0000313" key="14">
    <source>
        <dbReference type="Proteomes" id="UP001139365"/>
    </source>
</evidence>
<dbReference type="Gene3D" id="3.30.70.260">
    <property type="match status" value="1"/>
</dbReference>
<organism evidence="13 14">
    <name type="scientific">Candidatus Colimorpha enterica</name>
    <dbReference type="NCBI Taxonomy" id="3083063"/>
    <lineage>
        <taxon>Bacteria</taxon>
        <taxon>Pseudomonadati</taxon>
        <taxon>Bacteroidota</taxon>
        <taxon>Bacteroidia</taxon>
        <taxon>Bacteroidales</taxon>
        <taxon>Candidatus Colimorpha</taxon>
    </lineage>
</organism>
<evidence type="ECO:0000256" key="5">
    <source>
        <dbReference type="ARBA" id="ARBA00021582"/>
    </source>
</evidence>